<dbReference type="Pfam" id="PF13292">
    <property type="entry name" value="DXP_synthase_N"/>
    <property type="match status" value="1"/>
</dbReference>
<dbReference type="HAMAP" id="MF_00315">
    <property type="entry name" value="DXP_synth"/>
    <property type="match status" value="1"/>
</dbReference>
<dbReference type="Gene3D" id="3.40.50.920">
    <property type="match status" value="1"/>
</dbReference>
<feature type="binding site" evidence="11">
    <location>
        <position position="181"/>
    </location>
    <ligand>
        <name>Mg(2+)</name>
        <dbReference type="ChEBI" id="CHEBI:18420"/>
    </ligand>
</feature>
<evidence type="ECO:0000256" key="3">
    <source>
        <dbReference type="ARBA" id="ARBA00011738"/>
    </source>
</evidence>
<keyword evidence="6 11" id="KW-0460">Magnesium</keyword>
<comment type="pathway">
    <text evidence="1 11">Metabolic intermediate biosynthesis; 1-deoxy-D-xylulose 5-phosphate biosynthesis; 1-deoxy-D-xylulose 5-phosphate from D-glyceraldehyde 3-phosphate and pyruvate: step 1/1.</text>
</comment>
<evidence type="ECO:0000256" key="10">
    <source>
        <dbReference type="ARBA" id="ARBA00055605"/>
    </source>
</evidence>
<comment type="subunit">
    <text evidence="3 11">Homodimer.</text>
</comment>
<dbReference type="Proteomes" id="UP000242222">
    <property type="component" value="Unassembled WGS sequence"/>
</dbReference>
<organism evidence="13 14">
    <name type="scientific">Izhakiella capsodis</name>
    <dbReference type="NCBI Taxonomy" id="1367852"/>
    <lineage>
        <taxon>Bacteria</taxon>
        <taxon>Pseudomonadati</taxon>
        <taxon>Pseudomonadota</taxon>
        <taxon>Gammaproteobacteria</taxon>
        <taxon>Enterobacterales</taxon>
        <taxon>Erwiniaceae</taxon>
        <taxon>Izhakiella</taxon>
    </lineage>
</organism>
<dbReference type="EC" id="2.2.1.7" evidence="11"/>
<dbReference type="UniPathway" id="UPA00064">
    <property type="reaction ID" value="UER00091"/>
</dbReference>
<dbReference type="GO" id="GO:0030976">
    <property type="term" value="F:thiamine pyrophosphate binding"/>
    <property type="evidence" value="ECO:0007669"/>
    <property type="project" value="UniProtKB-UniRule"/>
</dbReference>
<dbReference type="Pfam" id="PF02780">
    <property type="entry name" value="Transketolase_C"/>
    <property type="match status" value="1"/>
</dbReference>
<dbReference type="NCBIfam" id="TIGR00204">
    <property type="entry name" value="dxs"/>
    <property type="match status" value="1"/>
</dbReference>
<evidence type="ECO:0000256" key="4">
    <source>
        <dbReference type="ARBA" id="ARBA00022679"/>
    </source>
</evidence>
<dbReference type="CDD" id="cd07033">
    <property type="entry name" value="TPP_PYR_DXS_TK_like"/>
    <property type="match status" value="1"/>
</dbReference>
<sequence length="621" mass="67949">MSFDNAKYPTLALASTVQELRLLPKESLPKLCDELRQYLLDSVSRSSGHFASGLGVVELTVALHYVYNTPFDHLVWDVGHQAYPHKILTGRRDRIGTIRQKNGLHPFPWRDESEYDVLSVGHSSTSISAGLGLAVAAEKEGKGRRTACIIGDGAITAGMAFEAMNHAGDISADLLVILNDNEMSISENVGALNNHLAQILSGKIYSRLRESGKKVLTGLPPIKELVRRTEEHLKGMVVPGTLFEELGFNYIGPIDGHDVLALVHTLSNMRNLKGPQFLHVMTKKGKGYAPAEKDPITWHAVPKFDPASGSLPESKPGLPTYSKIFGDWLCEMAASEPKLLAITPAMREGSGMVRFSRDYPQCYFDVAIAEQHAVTFAAGLAIGGYHPVVAIYSTFLQRAYDQLIHDVAIQKLPVMFAIDRGGIVGADGQTHQGAFDIAYLRCIPNLVIMTPSDENECRLMLYTGYHHREGPSAVRYPRGTGIGANFQTLNTLPLGKGQVKQRGEKLAILNFGTLLTEARIAAEKLNATLVDMRFVKPLDEELVMEMAASHEALITLEEGAIKGGAGSGVNELLMAKRRPLPVLNLGLPDEFIPQGTQEEIRQDYLLDAEGIQQQIASWLAQ</sequence>
<dbReference type="GO" id="GO:0000287">
    <property type="term" value="F:magnesium ion binding"/>
    <property type="evidence" value="ECO:0007669"/>
    <property type="project" value="UniProtKB-UniRule"/>
</dbReference>
<evidence type="ECO:0000313" key="14">
    <source>
        <dbReference type="Proteomes" id="UP000242222"/>
    </source>
</evidence>
<dbReference type="InterPro" id="IPR049557">
    <property type="entry name" value="Transketolase_CS"/>
</dbReference>
<evidence type="ECO:0000256" key="6">
    <source>
        <dbReference type="ARBA" id="ARBA00022842"/>
    </source>
</evidence>
<reference evidence="14" key="1">
    <citation type="submission" date="2016-10" db="EMBL/GenBank/DDBJ databases">
        <authorList>
            <person name="Varghese N."/>
            <person name="Submissions S."/>
        </authorList>
    </citation>
    <scope>NUCLEOTIDE SEQUENCE [LARGE SCALE GENOMIC DNA]</scope>
    <source>
        <strain evidence="14">N6PO6</strain>
    </source>
</reference>
<evidence type="ECO:0000313" key="13">
    <source>
        <dbReference type="EMBL" id="SFN37529.1"/>
    </source>
</evidence>
<evidence type="ECO:0000256" key="9">
    <source>
        <dbReference type="ARBA" id="ARBA00023229"/>
    </source>
</evidence>
<dbReference type="RefSeq" id="WP_092877876.1">
    <property type="nucleotide sequence ID" value="NZ_FOVC01000006.1"/>
</dbReference>
<comment type="catalytic activity">
    <reaction evidence="11">
        <text>D-glyceraldehyde 3-phosphate + pyruvate + H(+) = 1-deoxy-D-xylulose 5-phosphate + CO2</text>
        <dbReference type="Rhea" id="RHEA:12605"/>
        <dbReference type="ChEBI" id="CHEBI:15361"/>
        <dbReference type="ChEBI" id="CHEBI:15378"/>
        <dbReference type="ChEBI" id="CHEBI:16526"/>
        <dbReference type="ChEBI" id="CHEBI:57792"/>
        <dbReference type="ChEBI" id="CHEBI:59776"/>
        <dbReference type="EC" id="2.2.1.7"/>
    </reaction>
</comment>
<comment type="cofactor">
    <cofactor evidence="11">
        <name>Mg(2+)</name>
        <dbReference type="ChEBI" id="CHEBI:18420"/>
    </cofactor>
    <text evidence="11">Binds 1 Mg(2+) ion per subunit.</text>
</comment>
<comment type="cofactor">
    <cofactor evidence="11">
        <name>thiamine diphosphate</name>
        <dbReference type="ChEBI" id="CHEBI:58937"/>
    </cofactor>
    <text evidence="11">Binds 1 thiamine pyrophosphate per subunit.</text>
</comment>
<comment type="function">
    <text evidence="10 11">Catalyzes the acyloin condensation reaction between C atoms 2 and 3 of pyruvate and glyceraldehyde 3-phosphate to yield 1-deoxy-D-xylulose-5-phosphate (DXP).</text>
</comment>
<evidence type="ECO:0000256" key="8">
    <source>
        <dbReference type="ARBA" id="ARBA00023052"/>
    </source>
</evidence>
<dbReference type="PROSITE" id="PS00801">
    <property type="entry name" value="TRANSKETOLASE_1"/>
    <property type="match status" value="1"/>
</dbReference>
<accession>A0A1I4YIZ2</accession>
<dbReference type="InterPro" id="IPR005475">
    <property type="entry name" value="Transketolase-like_Pyr-bd"/>
</dbReference>
<dbReference type="AlphaFoldDB" id="A0A1I4YIZ2"/>
<dbReference type="OrthoDB" id="9803371at2"/>
<feature type="binding site" evidence="11">
    <location>
        <position position="288"/>
    </location>
    <ligand>
        <name>thiamine diphosphate</name>
        <dbReference type="ChEBI" id="CHEBI:58937"/>
    </ligand>
</feature>
<keyword evidence="9 11" id="KW-0414">Isoprene biosynthesis</keyword>
<dbReference type="GO" id="GO:0005829">
    <property type="term" value="C:cytosol"/>
    <property type="evidence" value="ECO:0007669"/>
    <property type="project" value="TreeGrafter"/>
</dbReference>
<dbReference type="GO" id="GO:0016114">
    <property type="term" value="P:terpenoid biosynthetic process"/>
    <property type="evidence" value="ECO:0007669"/>
    <property type="project" value="UniProtKB-UniRule"/>
</dbReference>
<proteinExistence type="inferred from homology"/>
<dbReference type="PANTHER" id="PTHR43322">
    <property type="entry name" value="1-D-DEOXYXYLULOSE 5-PHOSPHATE SYNTHASE-RELATED"/>
    <property type="match status" value="1"/>
</dbReference>
<dbReference type="PROSITE" id="PS00802">
    <property type="entry name" value="TRANSKETOLASE_2"/>
    <property type="match status" value="1"/>
</dbReference>
<feature type="binding site" evidence="11">
    <location>
        <position position="181"/>
    </location>
    <ligand>
        <name>thiamine diphosphate</name>
        <dbReference type="ChEBI" id="CHEBI:58937"/>
    </ligand>
</feature>
<evidence type="ECO:0000259" key="12">
    <source>
        <dbReference type="SMART" id="SM00861"/>
    </source>
</evidence>
<evidence type="ECO:0000256" key="1">
    <source>
        <dbReference type="ARBA" id="ARBA00004980"/>
    </source>
</evidence>
<evidence type="ECO:0000256" key="11">
    <source>
        <dbReference type="HAMAP-Rule" id="MF_00315"/>
    </source>
</evidence>
<keyword evidence="4 11" id="KW-0808">Transferase</keyword>
<feature type="binding site" evidence="11">
    <location>
        <begin position="153"/>
        <end position="154"/>
    </location>
    <ligand>
        <name>thiamine diphosphate</name>
        <dbReference type="ChEBI" id="CHEBI:58937"/>
    </ligand>
</feature>
<dbReference type="InterPro" id="IPR020826">
    <property type="entry name" value="Transketolase_BS"/>
</dbReference>
<dbReference type="InterPro" id="IPR009014">
    <property type="entry name" value="Transketo_C/PFOR_II"/>
</dbReference>
<dbReference type="InterPro" id="IPR029061">
    <property type="entry name" value="THDP-binding"/>
</dbReference>
<keyword evidence="14" id="KW-1185">Reference proteome</keyword>
<gene>
    <name evidence="11" type="primary">dxs</name>
    <name evidence="13" type="ORF">SAMN05216516_106121</name>
</gene>
<dbReference type="Gene3D" id="3.40.50.970">
    <property type="match status" value="2"/>
</dbReference>
<dbReference type="FunFam" id="3.40.50.970:FF:000005">
    <property type="entry name" value="1-deoxy-D-xylulose-5-phosphate synthase"/>
    <property type="match status" value="1"/>
</dbReference>
<feature type="binding site" evidence="11">
    <location>
        <begin position="121"/>
        <end position="123"/>
    </location>
    <ligand>
        <name>thiamine diphosphate</name>
        <dbReference type="ChEBI" id="CHEBI:58937"/>
    </ligand>
</feature>
<keyword evidence="7 11" id="KW-0784">Thiamine biosynthesis</keyword>
<dbReference type="STRING" id="1367852.SAMN05216516_106121"/>
<dbReference type="InterPro" id="IPR033248">
    <property type="entry name" value="Transketolase_C"/>
</dbReference>
<dbReference type="SMART" id="SM00861">
    <property type="entry name" value="Transket_pyr"/>
    <property type="match status" value="1"/>
</dbReference>
<feature type="binding site" evidence="11">
    <location>
        <position position="370"/>
    </location>
    <ligand>
        <name>thiamine diphosphate</name>
        <dbReference type="ChEBI" id="CHEBI:58937"/>
    </ligand>
</feature>
<keyword evidence="8 11" id="KW-0786">Thiamine pyrophosphate</keyword>
<name>A0A1I4YIZ2_9GAMM</name>
<dbReference type="CDD" id="cd02007">
    <property type="entry name" value="TPP_DXS"/>
    <property type="match status" value="1"/>
</dbReference>
<dbReference type="EMBL" id="FOVC01000006">
    <property type="protein sequence ID" value="SFN37529.1"/>
    <property type="molecule type" value="Genomic_DNA"/>
</dbReference>
<feature type="binding site" evidence="11">
    <location>
        <position position="152"/>
    </location>
    <ligand>
        <name>Mg(2+)</name>
        <dbReference type="ChEBI" id="CHEBI:18420"/>
    </ligand>
</feature>
<dbReference type="SUPFAM" id="SSF52922">
    <property type="entry name" value="TK C-terminal domain-like"/>
    <property type="match status" value="1"/>
</dbReference>
<feature type="binding site" evidence="11">
    <location>
        <position position="80"/>
    </location>
    <ligand>
        <name>thiamine diphosphate</name>
        <dbReference type="ChEBI" id="CHEBI:58937"/>
    </ligand>
</feature>
<dbReference type="PANTHER" id="PTHR43322:SF5">
    <property type="entry name" value="1-DEOXY-D-XYLULOSE-5-PHOSPHATE SYNTHASE, CHLOROPLASTIC"/>
    <property type="match status" value="1"/>
</dbReference>
<evidence type="ECO:0000256" key="7">
    <source>
        <dbReference type="ARBA" id="ARBA00022977"/>
    </source>
</evidence>
<protein>
    <recommendedName>
        <fullName evidence="11">1-deoxy-D-xylulose-5-phosphate synthase</fullName>
        <ecNumber evidence="11">2.2.1.7</ecNumber>
    </recommendedName>
    <alternativeName>
        <fullName evidence="11">1-deoxyxylulose-5-phosphate synthase</fullName>
        <shortName evidence="11">DXP synthase</shortName>
        <shortName evidence="11">DXPS</shortName>
    </alternativeName>
</protein>
<dbReference type="GO" id="GO:0009228">
    <property type="term" value="P:thiamine biosynthetic process"/>
    <property type="evidence" value="ECO:0007669"/>
    <property type="project" value="UniProtKB-UniRule"/>
</dbReference>
<dbReference type="GO" id="GO:0008661">
    <property type="term" value="F:1-deoxy-D-xylulose-5-phosphate synthase activity"/>
    <property type="evidence" value="ECO:0007669"/>
    <property type="project" value="UniProtKB-UniRule"/>
</dbReference>
<dbReference type="SUPFAM" id="SSF52518">
    <property type="entry name" value="Thiamin diphosphate-binding fold (THDP-binding)"/>
    <property type="match status" value="2"/>
</dbReference>
<comment type="similarity">
    <text evidence="2 11">Belongs to the transketolase family. DXPS subfamily.</text>
</comment>
<dbReference type="Pfam" id="PF02779">
    <property type="entry name" value="Transket_pyr"/>
    <property type="match status" value="1"/>
</dbReference>
<dbReference type="GO" id="GO:0019288">
    <property type="term" value="P:isopentenyl diphosphate biosynthetic process, methylerythritol 4-phosphate pathway"/>
    <property type="evidence" value="ECO:0007669"/>
    <property type="project" value="TreeGrafter"/>
</dbReference>
<evidence type="ECO:0000256" key="5">
    <source>
        <dbReference type="ARBA" id="ARBA00022723"/>
    </source>
</evidence>
<keyword evidence="5 11" id="KW-0479">Metal-binding</keyword>
<feature type="domain" description="Transketolase-like pyrimidine-binding" evidence="12">
    <location>
        <begin position="319"/>
        <end position="484"/>
    </location>
</feature>
<dbReference type="NCBIfam" id="NF003933">
    <property type="entry name" value="PRK05444.2-2"/>
    <property type="match status" value="1"/>
</dbReference>
<evidence type="ECO:0000256" key="2">
    <source>
        <dbReference type="ARBA" id="ARBA00011081"/>
    </source>
</evidence>
<dbReference type="FunFam" id="3.40.50.920:FF:000002">
    <property type="entry name" value="1-deoxy-D-xylulose-5-phosphate synthase"/>
    <property type="match status" value="1"/>
</dbReference>
<dbReference type="InterPro" id="IPR005477">
    <property type="entry name" value="Dxylulose-5-P_synthase"/>
</dbReference>